<organism evidence="3 4">
    <name type="scientific">Sporomusa acidovorans (strain ATCC 49682 / DSM 3132 / Mol)</name>
    <dbReference type="NCBI Taxonomy" id="1123286"/>
    <lineage>
        <taxon>Bacteria</taxon>
        <taxon>Bacillati</taxon>
        <taxon>Bacillota</taxon>
        <taxon>Negativicutes</taxon>
        <taxon>Selenomonadales</taxon>
        <taxon>Sporomusaceae</taxon>
        <taxon>Sporomusa</taxon>
    </lineage>
</organism>
<evidence type="ECO:0000259" key="2">
    <source>
        <dbReference type="PROSITE" id="PS50943"/>
    </source>
</evidence>
<dbReference type="CDD" id="cd00093">
    <property type="entry name" value="HTH_XRE"/>
    <property type="match status" value="1"/>
</dbReference>
<reference evidence="3" key="1">
    <citation type="submission" date="2024-05" db="EMBL/GenBank/DDBJ databases">
        <title>Isolation and characterization of Sporomusa carbonis sp. nov., a carboxydotrophic hydrogenogen in the genus of Sporomusa isolated from a charcoal burning pile.</title>
        <authorList>
            <person name="Boeer T."/>
            <person name="Rosenbaum F."/>
            <person name="Eysell L."/>
            <person name="Mueller V."/>
            <person name="Daniel R."/>
            <person name="Poehlein A."/>
        </authorList>
    </citation>
    <scope>NUCLEOTIDE SEQUENCE [LARGE SCALE GENOMIC DNA]</scope>
    <source>
        <strain evidence="3">DSM 3132</strain>
    </source>
</reference>
<dbReference type="PROSITE" id="PS50943">
    <property type="entry name" value="HTH_CROC1"/>
    <property type="match status" value="1"/>
</dbReference>
<proteinExistence type="predicted"/>
<dbReference type="SUPFAM" id="SSF47413">
    <property type="entry name" value="lambda repressor-like DNA-binding domains"/>
    <property type="match status" value="1"/>
</dbReference>
<accession>A0ABZ3IWJ4</accession>
<dbReference type="Pfam" id="PF01381">
    <property type="entry name" value="HTH_3"/>
    <property type="match status" value="1"/>
</dbReference>
<evidence type="ECO:0000256" key="1">
    <source>
        <dbReference type="ARBA" id="ARBA00023125"/>
    </source>
</evidence>
<evidence type="ECO:0000313" key="3">
    <source>
        <dbReference type="EMBL" id="XFO70199.1"/>
    </source>
</evidence>
<dbReference type="PANTHER" id="PTHR46558">
    <property type="entry name" value="TRACRIPTIONAL REGULATORY PROTEIN-RELATED-RELATED"/>
    <property type="match status" value="1"/>
</dbReference>
<dbReference type="Proteomes" id="UP000216052">
    <property type="component" value="Chromosome"/>
</dbReference>
<keyword evidence="1" id="KW-0238">DNA-binding</keyword>
<dbReference type="EMBL" id="CP155571">
    <property type="protein sequence ID" value="XFO70199.1"/>
    <property type="molecule type" value="Genomic_DNA"/>
</dbReference>
<sequence length="128" mass="14156">MTEPNIIKRIKQIRAETGLSQDKFAKKIGVSPGNVSSWELGIALPGALALKSIQETLGYSIDWLLTGQGSSKFFGESNDNIADNPDLKEMTDVLKRLLNDKNRDIRSWTKVQFQKAFGGNSSTTKPEN</sequence>
<dbReference type="RefSeq" id="WP_093797500.1">
    <property type="nucleotide sequence ID" value="NZ_CP155571.1"/>
</dbReference>
<protein>
    <recommendedName>
        <fullName evidence="2">HTH cro/C1-type domain-containing protein</fullName>
    </recommendedName>
</protein>
<evidence type="ECO:0000313" key="4">
    <source>
        <dbReference type="Proteomes" id="UP000216052"/>
    </source>
</evidence>
<feature type="domain" description="HTH cro/C1-type" evidence="2">
    <location>
        <begin position="10"/>
        <end position="64"/>
    </location>
</feature>
<name>A0ABZ3IWJ4_SPOA4</name>
<dbReference type="SMART" id="SM00530">
    <property type="entry name" value="HTH_XRE"/>
    <property type="match status" value="1"/>
</dbReference>
<dbReference type="Gene3D" id="1.10.260.40">
    <property type="entry name" value="lambda repressor-like DNA-binding domains"/>
    <property type="match status" value="1"/>
</dbReference>
<dbReference type="PANTHER" id="PTHR46558:SF4">
    <property type="entry name" value="DNA-BIDING PHAGE PROTEIN"/>
    <property type="match status" value="1"/>
</dbReference>
<keyword evidence="4" id="KW-1185">Reference proteome</keyword>
<dbReference type="InterPro" id="IPR001387">
    <property type="entry name" value="Cro/C1-type_HTH"/>
</dbReference>
<gene>
    <name evidence="3" type="ORF">SPACI_001870</name>
</gene>
<dbReference type="InterPro" id="IPR010982">
    <property type="entry name" value="Lambda_DNA-bd_dom_sf"/>
</dbReference>